<evidence type="ECO:0000256" key="2">
    <source>
        <dbReference type="ARBA" id="ARBA00022553"/>
    </source>
</evidence>
<dbReference type="InterPro" id="IPR000198">
    <property type="entry name" value="RhoGAP_dom"/>
</dbReference>
<dbReference type="PANTHER" id="PTHR23179:SF26">
    <property type="entry name" value="T-CELL ACTIVATION RHO GTPASE-ACTIVATING PROTEIN"/>
    <property type="match status" value="1"/>
</dbReference>
<dbReference type="Pfam" id="PF00620">
    <property type="entry name" value="RhoGAP"/>
    <property type="match status" value="1"/>
</dbReference>
<evidence type="ECO:0000259" key="4">
    <source>
        <dbReference type="PROSITE" id="PS50238"/>
    </source>
</evidence>
<dbReference type="PROSITE" id="PS50238">
    <property type="entry name" value="RHOGAP"/>
    <property type="match status" value="1"/>
</dbReference>
<dbReference type="Proteomes" id="UP000694621">
    <property type="component" value="Unplaced"/>
</dbReference>
<dbReference type="Ensembl" id="ENSAMXT00005021046.1">
    <property type="protein sequence ID" value="ENSAMXP00005019040.1"/>
    <property type="gene ID" value="ENSAMXG00005009908.1"/>
</dbReference>
<feature type="region of interest" description="Disordered" evidence="3">
    <location>
        <begin position="289"/>
        <end position="358"/>
    </location>
</feature>
<dbReference type="PANTHER" id="PTHR23179">
    <property type="entry name" value="T-CELL ACTIVATION RHO GTPASE ACTIVATING PROTEIN-RELATED"/>
    <property type="match status" value="1"/>
</dbReference>
<feature type="compositionally biased region" description="Polar residues" evidence="3">
    <location>
        <begin position="448"/>
        <end position="464"/>
    </location>
</feature>
<dbReference type="AlphaFoldDB" id="A0A8B9JCQ2"/>
<protein>
    <submittedName>
        <fullName evidence="5">T cell activation RhoGTPase activating protein a</fullName>
    </submittedName>
</protein>
<dbReference type="InterPro" id="IPR008936">
    <property type="entry name" value="Rho_GTPase_activation_prot"/>
</dbReference>
<evidence type="ECO:0000313" key="6">
    <source>
        <dbReference type="Proteomes" id="UP000694621"/>
    </source>
</evidence>
<accession>A0A8B9JCQ2</accession>
<evidence type="ECO:0000256" key="1">
    <source>
        <dbReference type="ARBA" id="ARBA00022468"/>
    </source>
</evidence>
<feature type="region of interest" description="Disordered" evidence="3">
    <location>
        <begin position="405"/>
        <end position="484"/>
    </location>
</feature>
<dbReference type="GO" id="GO:0035023">
    <property type="term" value="P:regulation of Rho protein signal transduction"/>
    <property type="evidence" value="ECO:0007669"/>
    <property type="project" value="InterPro"/>
</dbReference>
<evidence type="ECO:0000313" key="5">
    <source>
        <dbReference type="Ensembl" id="ENSAMXP00005019040.1"/>
    </source>
</evidence>
<dbReference type="GO" id="GO:0007165">
    <property type="term" value="P:signal transduction"/>
    <property type="evidence" value="ECO:0007669"/>
    <property type="project" value="InterPro"/>
</dbReference>
<keyword evidence="1" id="KW-0343">GTPase activation</keyword>
<keyword evidence="2" id="KW-0597">Phosphoprotein</keyword>
<dbReference type="Gene3D" id="1.10.555.10">
    <property type="entry name" value="Rho GTPase activation protein"/>
    <property type="match status" value="1"/>
</dbReference>
<dbReference type="OMA" id="DICQKDG"/>
<dbReference type="InterPro" id="IPR047886">
    <property type="entry name" value="ARHGAP20-like_RhoGAP"/>
</dbReference>
<evidence type="ECO:0000256" key="3">
    <source>
        <dbReference type="SAM" id="MobiDB-lite"/>
    </source>
</evidence>
<feature type="compositionally biased region" description="Low complexity" evidence="3">
    <location>
        <begin position="421"/>
        <end position="447"/>
    </location>
</feature>
<reference evidence="5" key="1">
    <citation type="submission" date="2025-08" db="UniProtKB">
        <authorList>
            <consortium name="Ensembl"/>
        </authorList>
    </citation>
    <scope>IDENTIFICATION</scope>
</reference>
<feature type="domain" description="Rho-GAP" evidence="4">
    <location>
        <begin position="92"/>
        <end position="272"/>
    </location>
</feature>
<dbReference type="GO" id="GO:0005096">
    <property type="term" value="F:GTPase activator activity"/>
    <property type="evidence" value="ECO:0007669"/>
    <property type="project" value="UniProtKB-KW"/>
</dbReference>
<sequence>MKVLGGHVVTKSQAEDSMELIITPPPTPAVHENSGPPLPQLAFESNLFNPSHAGIENINKNRWRRLFRRVQKRNMVSDCAPDSPQKKLLFARALSDVCGKDGSPPKPIMDILLMLWRKGPLAIGVFRKTGNAKRLREIKEHLNSGTEVDLQNEYVILLADLLKDFLRHLPGCLLMMDQTEAWLKAMEEQDDNDRCTALQLVIKKLPGPNVQLLKHVIAVLYYISLQNEINLMHSRNLAVCVSPNLLQADTMETMEKVTNLTQFLIENCCEIFGEDVLTLLGGLDEEELSDTQDSLHHDSAYESNDPDADGHKGSYTDMSATHSDSEEKVPIHLQASSCPGAAGRHSTKPFIRRRSEPTIGFNKDAQKLSVLSRSQTEMDFYEQHLTKQISDECILFRTGSRQKTNALASGEPHLQSTPKDSCSSLDSTFSSASESSVNASSPVVSSATQRRALQRKQSFPTRLTSRGGDVFSETPKKRSQSMKVSCSRTKLTFAQGRRVEKVLRHSQTLPEVFPLDRDFFASQRQRRLSSKEVFHKVDSKIPSMPPSYEQAVQDNAHTPLSHRSSLTVEAARCLSKSTCCQSTFPTAETSNSCSEKDGSEVQSCESGENSLITSDTSATCAKTRQRSISETMIEEASNGRMSNCCVRQMLETLNVRESYV</sequence>
<name>A0A8B9JCQ2_ASTMX</name>
<dbReference type="CDD" id="cd04402">
    <property type="entry name" value="RhoGAP_ARHGAP20"/>
    <property type="match status" value="1"/>
</dbReference>
<dbReference type="SMART" id="SM00324">
    <property type="entry name" value="RhoGAP"/>
    <property type="match status" value="1"/>
</dbReference>
<organism evidence="5 6">
    <name type="scientific">Astyanax mexicanus</name>
    <name type="common">Blind cave fish</name>
    <name type="synonym">Astyanax fasciatus mexicanus</name>
    <dbReference type="NCBI Taxonomy" id="7994"/>
    <lineage>
        <taxon>Eukaryota</taxon>
        <taxon>Metazoa</taxon>
        <taxon>Chordata</taxon>
        <taxon>Craniata</taxon>
        <taxon>Vertebrata</taxon>
        <taxon>Euteleostomi</taxon>
        <taxon>Actinopterygii</taxon>
        <taxon>Neopterygii</taxon>
        <taxon>Teleostei</taxon>
        <taxon>Ostariophysi</taxon>
        <taxon>Characiformes</taxon>
        <taxon>Characoidei</taxon>
        <taxon>Acestrorhamphidae</taxon>
        <taxon>Acestrorhamphinae</taxon>
        <taxon>Astyanax</taxon>
    </lineage>
</organism>
<proteinExistence type="predicted"/>
<dbReference type="SUPFAM" id="SSF48350">
    <property type="entry name" value="GTPase activation domain, GAP"/>
    <property type="match status" value="1"/>
</dbReference>